<organism evidence="4 5">
    <name type="scientific">Fusarium oxysporum f. sp. cubense</name>
    <dbReference type="NCBI Taxonomy" id="61366"/>
    <lineage>
        <taxon>Eukaryota</taxon>
        <taxon>Fungi</taxon>
        <taxon>Dikarya</taxon>
        <taxon>Ascomycota</taxon>
        <taxon>Pezizomycotina</taxon>
        <taxon>Sordariomycetes</taxon>
        <taxon>Hypocreomycetidae</taxon>
        <taxon>Hypocreales</taxon>
        <taxon>Nectriaceae</taxon>
        <taxon>Fusarium</taxon>
        <taxon>Fusarium oxysporum species complex</taxon>
    </lineage>
</organism>
<dbReference type="Proteomes" id="UP000321331">
    <property type="component" value="Unassembled WGS sequence"/>
</dbReference>
<evidence type="ECO:0000256" key="1">
    <source>
        <dbReference type="SAM" id="MobiDB-lite"/>
    </source>
</evidence>
<dbReference type="Pfam" id="PF22974">
    <property type="entry name" value="DUF7029"/>
    <property type="match status" value="1"/>
</dbReference>
<comment type="caution">
    <text evidence="4">The sequence shown here is derived from an EMBL/GenBank/DDBJ whole genome shotgun (WGS) entry which is preliminary data.</text>
</comment>
<feature type="compositionally biased region" description="Polar residues" evidence="1">
    <location>
        <begin position="270"/>
        <end position="285"/>
    </location>
</feature>
<evidence type="ECO:0000256" key="2">
    <source>
        <dbReference type="SAM" id="SignalP"/>
    </source>
</evidence>
<evidence type="ECO:0000313" key="4">
    <source>
        <dbReference type="EMBL" id="TXB97083.1"/>
    </source>
</evidence>
<gene>
    <name evidence="4" type="ORF">FocTR4_00011138</name>
</gene>
<protein>
    <recommendedName>
        <fullName evidence="3">Apple domain-containing protein</fullName>
    </recommendedName>
</protein>
<dbReference type="PROSITE" id="PS50948">
    <property type="entry name" value="PAN"/>
    <property type="match status" value="1"/>
</dbReference>
<proteinExistence type="predicted"/>
<evidence type="ECO:0000313" key="5">
    <source>
        <dbReference type="Proteomes" id="UP000321331"/>
    </source>
</evidence>
<dbReference type="Pfam" id="PF23865">
    <property type="entry name" value="DUF7223"/>
    <property type="match status" value="1"/>
</dbReference>
<dbReference type="AlphaFoldDB" id="A0A5C6SFI2"/>
<keyword evidence="2" id="KW-0732">Signal</keyword>
<feature type="region of interest" description="Disordered" evidence="1">
    <location>
        <begin position="270"/>
        <end position="289"/>
    </location>
</feature>
<dbReference type="InterPro" id="IPR003609">
    <property type="entry name" value="Pan_app"/>
</dbReference>
<dbReference type="InterPro" id="IPR054293">
    <property type="entry name" value="DUF7029"/>
</dbReference>
<name>A0A5C6SFI2_FUSOC</name>
<evidence type="ECO:0000259" key="3">
    <source>
        <dbReference type="PROSITE" id="PS50948"/>
    </source>
</evidence>
<dbReference type="EMBL" id="VMNF01000014">
    <property type="protein sequence ID" value="TXB97083.1"/>
    <property type="molecule type" value="Genomic_DNA"/>
</dbReference>
<accession>A0A5C6SFI2</accession>
<dbReference type="InterPro" id="IPR055647">
    <property type="entry name" value="DUF7223"/>
</dbReference>
<feature type="domain" description="Apple" evidence="3">
    <location>
        <begin position="568"/>
        <end position="644"/>
    </location>
</feature>
<reference evidence="4 5" key="1">
    <citation type="submission" date="2019-07" db="EMBL/GenBank/DDBJ databases">
        <title>The First High-Quality Draft Genome Sequence of the Causal Agent of the Current Panama Disease Epidemic.</title>
        <authorList>
            <person name="Warmington R.J."/>
            <person name="Kay W."/>
            <person name="Jeffries A."/>
            <person name="Bebber D."/>
            <person name="Moore K."/>
            <person name="Studholme D.J."/>
        </authorList>
    </citation>
    <scope>NUCLEOTIDE SEQUENCE [LARGE SCALE GENOMIC DNA]</scope>
    <source>
        <strain evidence="4 5">TR4</strain>
    </source>
</reference>
<sequence>MILFKNVELLSLASLFLIQSSNALPHHEFPLLNRRDDSDVSVNATGGNEASTILHPVIPPAIDPEDLDILKLDTSVTLAWARPTTQHKRKRSDGIFSQANLTFAYPTIPLDYSNYVSDISCKVGRLTARLSDGAYDLAKSAWKGKGPIILVTAVDGCGDDDTNEFFITKSITFSDKDHTFTAKGLSVGYRDVVTHFDLAWGNVGTLKLKRSMDKRDIFQTHALHPRVTLPKASWDIKLSDPRVLGVDSSAPWENAALLYKYGKAGGTKDNSFSKGQVSNQDNSTFPPNPKKPASVDYGLGLYCVDCSFGGTTQIWGSIAAKMQMSRPFVKVSKVQTGFDATFRAAINLGLEAYVKYGQKYEQVLQRYPLTPWNIPGLADIGPFVDLSVEASAEIKTTGQFLMGSTAEWDNVNARVDFLDSSNSYANGFVPSVSAEARASGQVGVRASLGMPLRLGVGVNIFHGLWVAEGAVKDTPSASAGASFQVSTDTNAGTDINGGCYGVTWNVGLDNSVTAVVDITGLTTINYPLTDPMTYEVASGCIGYKKPTDTTCSPTSVVPNPRIPKGQTCKKSTALSRPTTKSWLGAASPVKDLGTCATKCFKNSKCISFSMSKKKSCQMYTSSYKSLKWQYQPDYPELSLYDRACYAYQVCN</sequence>
<feature type="chain" id="PRO_5022719252" description="Apple domain-containing protein" evidence="2">
    <location>
        <begin position="24"/>
        <end position="651"/>
    </location>
</feature>
<feature type="signal peptide" evidence="2">
    <location>
        <begin position="1"/>
        <end position="23"/>
    </location>
</feature>